<feature type="region of interest" description="Disordered" evidence="1">
    <location>
        <begin position="153"/>
        <end position="190"/>
    </location>
</feature>
<feature type="compositionally biased region" description="Low complexity" evidence="1">
    <location>
        <begin position="153"/>
        <end position="164"/>
    </location>
</feature>
<gene>
    <name evidence="2" type="ORF">EA472_06380</name>
</gene>
<dbReference type="Proteomes" id="UP000281431">
    <property type="component" value="Unassembled WGS sequence"/>
</dbReference>
<evidence type="ECO:0000256" key="1">
    <source>
        <dbReference type="SAM" id="MobiDB-lite"/>
    </source>
</evidence>
<dbReference type="AlphaFoldDB" id="A0A3N6MG28"/>
<sequence length="190" mass="20841">MSDETPPSVDEFVDYCRMQAGLLSGRVETMAADADELLDEIDEEVATLRARLEERRNVAGTETPSSTDRPGTEEFDVESLEELQRDLEEKQLLVEAKGARMEAFQELAAGYTELAGDLEGTDEASDALDRIVEFELENDAPAYFDERETLCEAAAEQAETTTDAELVEDVEPTDGAQAADEAEFGESEDG</sequence>
<evidence type="ECO:0000313" key="3">
    <source>
        <dbReference type="Proteomes" id="UP000281431"/>
    </source>
</evidence>
<feature type="region of interest" description="Disordered" evidence="1">
    <location>
        <begin position="52"/>
        <end position="79"/>
    </location>
</feature>
<dbReference type="OrthoDB" id="343088at2157"/>
<keyword evidence="3" id="KW-1185">Reference proteome</keyword>
<reference evidence="2 3" key="1">
    <citation type="submission" date="2018-10" db="EMBL/GenBank/DDBJ databases">
        <title>Natrarchaeobius chitinivorans gen. nov., sp. nov., and Natrarchaeobius haloalkaliphilus sp. nov., alkaliphilic, chitin-utilizing haloarchaea from hypersaline alkaline lakes.</title>
        <authorList>
            <person name="Sorokin D.Y."/>
            <person name="Elcheninov A.G."/>
            <person name="Kostrikina N.A."/>
            <person name="Bale N.J."/>
            <person name="Sinninghe Damste J.S."/>
            <person name="Khijniak T.V."/>
            <person name="Kublanov I.V."/>
            <person name="Toshchakov S.V."/>
        </authorList>
    </citation>
    <scope>NUCLEOTIDE SEQUENCE [LARGE SCALE GENOMIC DNA]</scope>
    <source>
        <strain evidence="2 3">AArcht7</strain>
    </source>
</reference>
<feature type="compositionally biased region" description="Acidic residues" evidence="1">
    <location>
        <begin position="180"/>
        <end position="190"/>
    </location>
</feature>
<evidence type="ECO:0000313" key="2">
    <source>
        <dbReference type="EMBL" id="RQH01928.1"/>
    </source>
</evidence>
<protein>
    <submittedName>
        <fullName evidence="2">Uncharacterized protein</fullName>
    </submittedName>
</protein>
<dbReference type="EMBL" id="REFZ01000003">
    <property type="protein sequence ID" value="RQH01928.1"/>
    <property type="molecule type" value="Genomic_DNA"/>
</dbReference>
<comment type="caution">
    <text evidence="2">The sequence shown here is derived from an EMBL/GenBank/DDBJ whole genome shotgun (WGS) entry which is preliminary data.</text>
</comment>
<accession>A0A3N6MG28</accession>
<proteinExistence type="predicted"/>
<name>A0A3N6MG28_NATCH</name>
<feature type="compositionally biased region" description="Polar residues" evidence="1">
    <location>
        <begin position="60"/>
        <end position="69"/>
    </location>
</feature>
<organism evidence="2 3">
    <name type="scientific">Natrarchaeobius chitinivorans</name>
    <dbReference type="NCBI Taxonomy" id="1679083"/>
    <lineage>
        <taxon>Archaea</taxon>
        <taxon>Methanobacteriati</taxon>
        <taxon>Methanobacteriota</taxon>
        <taxon>Stenosarchaea group</taxon>
        <taxon>Halobacteria</taxon>
        <taxon>Halobacteriales</taxon>
        <taxon>Natrialbaceae</taxon>
        <taxon>Natrarchaeobius</taxon>
    </lineage>
</organism>